<accession>A0ABZ0WH08</accession>
<gene>
    <name evidence="4" type="ORF">U0042_21315</name>
</gene>
<dbReference type="RefSeq" id="WP_114809260.1">
    <property type="nucleotide sequence ID" value="NZ_CP139965.1"/>
</dbReference>
<dbReference type="Gene3D" id="3.90.550.10">
    <property type="entry name" value="Spore Coat Polysaccharide Biosynthesis Protein SpsA, Chain A"/>
    <property type="match status" value="1"/>
</dbReference>
<dbReference type="Pfam" id="PF00483">
    <property type="entry name" value="NTP_transferase"/>
    <property type="match status" value="1"/>
</dbReference>
<protein>
    <submittedName>
        <fullName evidence="4">Nucleotidyltransferase family protein</fullName>
    </submittedName>
</protein>
<name>A0ABZ0WH08_9BURK</name>
<evidence type="ECO:0000256" key="1">
    <source>
        <dbReference type="ARBA" id="ARBA00022679"/>
    </source>
</evidence>
<dbReference type="NCBIfam" id="NF045761">
    <property type="entry name" value="NAMPUrTaseMurU"/>
    <property type="match status" value="1"/>
</dbReference>
<dbReference type="Proteomes" id="UP001325479">
    <property type="component" value="Chromosome"/>
</dbReference>
<dbReference type="InterPro" id="IPR005835">
    <property type="entry name" value="NTP_transferase_dom"/>
</dbReference>
<dbReference type="PANTHER" id="PTHR43584:SF8">
    <property type="entry name" value="N-ACETYLMURAMATE ALPHA-1-PHOSPHATE URIDYLYLTRANSFERASE"/>
    <property type="match status" value="1"/>
</dbReference>
<dbReference type="SUPFAM" id="SSF53448">
    <property type="entry name" value="Nucleotide-diphospho-sugar transferases"/>
    <property type="match status" value="1"/>
</dbReference>
<dbReference type="CDD" id="cd06422">
    <property type="entry name" value="NTP_transferase_like_1"/>
    <property type="match status" value="1"/>
</dbReference>
<dbReference type="EMBL" id="CP139965">
    <property type="protein sequence ID" value="WQD76610.1"/>
    <property type="molecule type" value="Genomic_DNA"/>
</dbReference>
<evidence type="ECO:0000313" key="5">
    <source>
        <dbReference type="Proteomes" id="UP001325479"/>
    </source>
</evidence>
<proteinExistence type="predicted"/>
<organism evidence="4 5">
    <name type="scientific">Paraburkholderia kururiensis</name>
    <dbReference type="NCBI Taxonomy" id="984307"/>
    <lineage>
        <taxon>Bacteria</taxon>
        <taxon>Pseudomonadati</taxon>
        <taxon>Pseudomonadota</taxon>
        <taxon>Betaproteobacteria</taxon>
        <taxon>Burkholderiales</taxon>
        <taxon>Burkholderiaceae</taxon>
        <taxon>Paraburkholderia</taxon>
    </lineage>
</organism>
<dbReference type="InterPro" id="IPR050065">
    <property type="entry name" value="GlmU-like"/>
</dbReference>
<dbReference type="PANTHER" id="PTHR43584">
    <property type="entry name" value="NUCLEOTIDYL TRANSFERASE"/>
    <property type="match status" value="1"/>
</dbReference>
<keyword evidence="5" id="KW-1185">Reference proteome</keyword>
<dbReference type="InterPro" id="IPR029044">
    <property type="entry name" value="Nucleotide-diphossugar_trans"/>
</dbReference>
<evidence type="ECO:0000256" key="2">
    <source>
        <dbReference type="ARBA" id="ARBA00022695"/>
    </source>
</evidence>
<reference evidence="4 5" key="1">
    <citation type="submission" date="2023-12" db="EMBL/GenBank/DDBJ databases">
        <title>Genome sequencing and assembly of bacterial species from a model synthetic community.</title>
        <authorList>
            <person name="Hogle S.L."/>
        </authorList>
    </citation>
    <scope>NUCLEOTIDE SEQUENCE [LARGE SCALE GENOMIC DNA]</scope>
    <source>
        <strain evidence="4 5">HAMBI 2494</strain>
    </source>
</reference>
<dbReference type="InterPro" id="IPR054790">
    <property type="entry name" value="MurU"/>
</dbReference>
<sequence>MSQSLFNRKAMIFAAGRGERMRPLTDTCPKPLLPAGGKPLIEWQIERLAQAGFATIVINHAWLGAQIEARLGDGSRWGVALRYSPEHEALETAGGIAQALPLLEDAGTPEVFLAVSGDVYSDFDYAHLAQHAERLAAQPEPGMHLVMVPNPPFHPSGDFALDDRAGGTLSLEGSPRYTFGNIGLYDTRMFHALPRGTRCALKPYYRESIARGLVTGELYEGVWENVGTPAQLAELDARLKRVR</sequence>
<evidence type="ECO:0000259" key="3">
    <source>
        <dbReference type="Pfam" id="PF00483"/>
    </source>
</evidence>
<keyword evidence="1" id="KW-0808">Transferase</keyword>
<keyword evidence="2" id="KW-0548">Nucleotidyltransferase</keyword>
<feature type="domain" description="Nucleotidyl transferase" evidence="3">
    <location>
        <begin position="9"/>
        <end position="138"/>
    </location>
</feature>
<evidence type="ECO:0000313" key="4">
    <source>
        <dbReference type="EMBL" id="WQD76610.1"/>
    </source>
</evidence>